<dbReference type="GO" id="GO:0008168">
    <property type="term" value="F:methyltransferase activity"/>
    <property type="evidence" value="ECO:0007669"/>
    <property type="project" value="UniProtKB-KW"/>
</dbReference>
<dbReference type="InterPro" id="IPR029063">
    <property type="entry name" value="SAM-dependent_MTases_sf"/>
</dbReference>
<dbReference type="Gene3D" id="3.40.50.150">
    <property type="entry name" value="Vaccinia Virus protein VP39"/>
    <property type="match status" value="1"/>
</dbReference>
<dbReference type="PANTHER" id="PTHR43542">
    <property type="entry name" value="METHYLTRANSFERASE"/>
    <property type="match status" value="1"/>
</dbReference>
<reference evidence="3" key="1">
    <citation type="journal article" date="2017" name="Protist">
        <title>Diversity of the Photosynthetic Paulinella Species, with the Description of Paulinella micropora sp. nov. and the Chromatophore Genome Sequence for strain KR01.</title>
        <authorList>
            <person name="Lhee D."/>
            <person name="Yang E.C."/>
            <person name="Kim J.I."/>
            <person name="Nakayama T."/>
            <person name="Zuccarello G."/>
            <person name="Andersen R.A."/>
            <person name="Yoon H.S."/>
        </authorList>
    </citation>
    <scope>NUCLEOTIDE SEQUENCE</scope>
    <source>
        <strain evidence="3">FK01</strain>
    </source>
</reference>
<evidence type="ECO:0000313" key="4">
    <source>
        <dbReference type="EMBL" id="BBL86504.1"/>
    </source>
</evidence>
<dbReference type="PROSITE" id="PS00092">
    <property type="entry name" value="N6_MTASE"/>
    <property type="match status" value="1"/>
</dbReference>
<dbReference type="GO" id="GO:0003676">
    <property type="term" value="F:nucleic acid binding"/>
    <property type="evidence" value="ECO:0007669"/>
    <property type="project" value="InterPro"/>
</dbReference>
<dbReference type="EMBL" id="LC490351">
    <property type="protein sequence ID" value="BBL86504.1"/>
    <property type="molecule type" value="Genomic_DNA"/>
</dbReference>
<dbReference type="CDD" id="cd02440">
    <property type="entry name" value="AdoMet_MTases"/>
    <property type="match status" value="1"/>
</dbReference>
<keyword evidence="1 4" id="KW-0489">Methyltransferase</keyword>
<dbReference type="Proteomes" id="UP000503178">
    <property type="component" value="Chromatophore Pltd"/>
</dbReference>
<keyword evidence="5" id="KW-1185">Reference proteome</keyword>
<dbReference type="PIRSF" id="PIRSF004553">
    <property type="entry name" value="CHP00095"/>
    <property type="match status" value="1"/>
</dbReference>
<proteinExistence type="predicted"/>
<evidence type="ECO:0000256" key="2">
    <source>
        <dbReference type="ARBA" id="ARBA00022679"/>
    </source>
</evidence>
<dbReference type="SUPFAM" id="SSF53335">
    <property type="entry name" value="S-adenosyl-L-methionine-dependent methyltransferases"/>
    <property type="match status" value="1"/>
</dbReference>
<keyword evidence="3" id="KW-0934">Plastid</keyword>
<dbReference type="PANTHER" id="PTHR43542:SF1">
    <property type="entry name" value="METHYLTRANSFERASE"/>
    <property type="match status" value="1"/>
</dbReference>
<dbReference type="Pfam" id="PF03602">
    <property type="entry name" value="Cons_hypoth95"/>
    <property type="match status" value="1"/>
</dbReference>
<dbReference type="AlphaFoldDB" id="A0A1S6YJ03"/>
<reference evidence="4 5" key="2">
    <citation type="submission" date="2019-06" db="EMBL/GenBank/DDBJ databases">
        <title>A hidden player of endosymbiotic evolution: DNA virus triggered massive gene transfer.</title>
        <authorList>
            <person name="Matsuo M."/>
            <person name="Katahata A."/>
            <person name="Tachikawa M."/>
            <person name="Minakuchi Y."/>
            <person name="Noguchi H."/>
            <person name="Toyoda A."/>
            <person name="Fujiyama A."/>
            <person name="Suzuki Y."/>
            <person name="Satoh S."/>
            <person name="Nakayama T."/>
            <person name="Kamikawa R."/>
            <person name="Nomura M."/>
            <person name="Inagaki Y."/>
            <person name="Ishida K."/>
            <person name="Obokata J."/>
        </authorList>
    </citation>
    <scope>NUCLEOTIDE SEQUENCE [LARGE SCALE GENOMIC DNA]</scope>
    <source>
        <strain evidence="4 5">MYN1</strain>
    </source>
</reference>
<dbReference type="NCBIfam" id="TIGR00095">
    <property type="entry name" value="16S rRNA (guanine(966)-N(2))-methyltransferase RsmD"/>
    <property type="match status" value="1"/>
</dbReference>
<dbReference type="InterPro" id="IPR004398">
    <property type="entry name" value="RNA_MeTrfase_RsmD"/>
</dbReference>
<protein>
    <submittedName>
        <fullName evidence="4">Methyltransferase</fullName>
    </submittedName>
</protein>
<keyword evidence="2" id="KW-0808">Transferase</keyword>
<dbReference type="GO" id="GO:0031167">
    <property type="term" value="P:rRNA methylation"/>
    <property type="evidence" value="ECO:0007669"/>
    <property type="project" value="InterPro"/>
</dbReference>
<evidence type="ECO:0000313" key="3">
    <source>
        <dbReference type="EMBL" id="AQX45286.1"/>
    </source>
</evidence>
<dbReference type="EMBL" id="KY124271">
    <property type="protein sequence ID" value="AQX45286.1"/>
    <property type="molecule type" value="Genomic_DNA"/>
</dbReference>
<organism evidence="3">
    <name type="scientific">Paulinella micropora</name>
    <dbReference type="NCBI Taxonomy" id="1928728"/>
    <lineage>
        <taxon>Eukaryota</taxon>
        <taxon>Sar</taxon>
        <taxon>Rhizaria</taxon>
        <taxon>Cercozoa</taxon>
        <taxon>Imbricatea</taxon>
        <taxon>Silicofilosea</taxon>
        <taxon>Euglyphida</taxon>
        <taxon>Paulinellidae</taxon>
        <taxon>Paulinella</taxon>
    </lineage>
</organism>
<dbReference type="InterPro" id="IPR002052">
    <property type="entry name" value="DNA_methylase_N6_adenine_CS"/>
</dbReference>
<geneLocation type="plastid" evidence="3"/>
<gene>
    <name evidence="4" type="primary">MYN1_Chr_680</name>
    <name evidence="3" type="ORF">PFK_754</name>
    <name evidence="4" type="ORF">PMYN1_Chma699</name>
</gene>
<evidence type="ECO:0000256" key="1">
    <source>
        <dbReference type="ARBA" id="ARBA00022603"/>
    </source>
</evidence>
<evidence type="ECO:0000313" key="5">
    <source>
        <dbReference type="Proteomes" id="UP000503178"/>
    </source>
</evidence>
<name>A0A1S6YJ03_9EUKA</name>
<accession>A0A1S6YJ03</accession>
<sequence length="198" mass="22565">MKLSNGRNLQSPKGMVTRPTTSRVRFAVMNRLQYKLLHARWLDLFCGSGIMGCEALLAGVKAVVAMDKEYNAVVTSTYNLQITQKCINYPSSIAVCKTDSLHWLDTQVGHVRPFDIIYIDPPYSDGVYEIVLYKIAEYRWLNSNGIVVVECDNSTFPFDDQVWNLLDRRNYGKITLLYLSLRVQHHDGTGSKLLQKVL</sequence>